<proteinExistence type="predicted"/>
<comment type="caution">
    <text evidence="1">The sequence shown here is derived from an EMBL/GenBank/DDBJ whole genome shotgun (WGS) entry which is preliminary data.</text>
</comment>
<gene>
    <name evidence="1" type="ORF">Apa02nite_083660</name>
</gene>
<sequence>MPDIRNTEKFRQFAAELRKQCAEQDVTLMAGKAADLLAAQIEQLAEEHGETAQEVLDKYLTPTAIPTFVEAIVKALTISREVGDTVEPITLDVTGAGRTIAALGMIMKLTTEELGRPGNHSDALSVAADGASAVFGLGAILRDAEPGEPLTLGGPDLVRARRVLHRAIEHLGDGTWRCPCDEPHVIDEFCRLQTGIVRELGILGGWAGGFHEPPADQR</sequence>
<evidence type="ECO:0000313" key="2">
    <source>
        <dbReference type="Proteomes" id="UP000624709"/>
    </source>
</evidence>
<dbReference type="RefSeq" id="WP_203829996.1">
    <property type="nucleotide sequence ID" value="NZ_BAAATY010000049.1"/>
</dbReference>
<accession>A0ABQ4BNM0</accession>
<organism evidence="1 2">
    <name type="scientific">Actinoplanes palleronii</name>
    <dbReference type="NCBI Taxonomy" id="113570"/>
    <lineage>
        <taxon>Bacteria</taxon>
        <taxon>Bacillati</taxon>
        <taxon>Actinomycetota</taxon>
        <taxon>Actinomycetes</taxon>
        <taxon>Micromonosporales</taxon>
        <taxon>Micromonosporaceae</taxon>
        <taxon>Actinoplanes</taxon>
    </lineage>
</organism>
<protein>
    <submittedName>
        <fullName evidence="1">Uncharacterized protein</fullName>
    </submittedName>
</protein>
<name>A0ABQ4BNM0_9ACTN</name>
<dbReference type="EMBL" id="BOMS01000140">
    <property type="protein sequence ID" value="GIE72258.1"/>
    <property type="molecule type" value="Genomic_DNA"/>
</dbReference>
<keyword evidence="2" id="KW-1185">Reference proteome</keyword>
<evidence type="ECO:0000313" key="1">
    <source>
        <dbReference type="EMBL" id="GIE72258.1"/>
    </source>
</evidence>
<reference evidence="1 2" key="1">
    <citation type="submission" date="2021-01" db="EMBL/GenBank/DDBJ databases">
        <title>Whole genome shotgun sequence of Actinoplanes palleronii NBRC 14916.</title>
        <authorList>
            <person name="Komaki H."/>
            <person name="Tamura T."/>
        </authorList>
    </citation>
    <scope>NUCLEOTIDE SEQUENCE [LARGE SCALE GENOMIC DNA]</scope>
    <source>
        <strain evidence="1 2">NBRC 14916</strain>
    </source>
</reference>
<dbReference type="Proteomes" id="UP000624709">
    <property type="component" value="Unassembled WGS sequence"/>
</dbReference>